<dbReference type="STRING" id="549789.NIES30_23625"/>
<evidence type="ECO:0000313" key="3">
    <source>
        <dbReference type="Proteomes" id="UP000185557"/>
    </source>
</evidence>
<dbReference type="AlphaFoldDB" id="A0A1U7IYN9"/>
<evidence type="ECO:0000256" key="1">
    <source>
        <dbReference type="SAM" id="MobiDB-lite"/>
    </source>
</evidence>
<proteinExistence type="predicted"/>
<gene>
    <name evidence="2" type="ORF">NIES30_23625</name>
</gene>
<reference evidence="2 3" key="1">
    <citation type="submission" date="2016-11" db="EMBL/GenBank/DDBJ databases">
        <title>Draft Genome Sequences of Nine Cyanobacterial Strains from Diverse Habitats.</title>
        <authorList>
            <person name="Zhu T."/>
            <person name="Hou S."/>
            <person name="Lu X."/>
            <person name="Hess W.R."/>
        </authorList>
    </citation>
    <scope>NUCLEOTIDE SEQUENCE [LARGE SCALE GENOMIC DNA]</scope>
    <source>
        <strain evidence="2 3">NIES-30</strain>
    </source>
</reference>
<dbReference type="EMBL" id="MRCG01000027">
    <property type="protein sequence ID" value="OKH43935.1"/>
    <property type="molecule type" value="Genomic_DNA"/>
</dbReference>
<dbReference type="RefSeq" id="WP_073610912.1">
    <property type="nucleotide sequence ID" value="NZ_MRCG01000027.1"/>
</dbReference>
<protein>
    <submittedName>
        <fullName evidence="2">Uncharacterized protein</fullName>
    </submittedName>
</protein>
<accession>A0A1U7IYN9</accession>
<feature type="region of interest" description="Disordered" evidence="1">
    <location>
        <begin position="424"/>
        <end position="447"/>
    </location>
</feature>
<name>A0A1U7IYN9_9CYAN</name>
<comment type="caution">
    <text evidence="2">The sequence shown here is derived from an EMBL/GenBank/DDBJ whole genome shotgun (WGS) entry which is preliminary data.</text>
</comment>
<evidence type="ECO:0000313" key="2">
    <source>
        <dbReference type="EMBL" id="OKH43935.1"/>
    </source>
</evidence>
<organism evidence="2 3">
    <name type="scientific">Phormidium tenue NIES-30</name>
    <dbReference type="NCBI Taxonomy" id="549789"/>
    <lineage>
        <taxon>Bacteria</taxon>
        <taxon>Bacillati</taxon>
        <taxon>Cyanobacteriota</taxon>
        <taxon>Cyanophyceae</taxon>
        <taxon>Oscillatoriophycideae</taxon>
        <taxon>Oscillatoriales</taxon>
        <taxon>Oscillatoriaceae</taxon>
        <taxon>Phormidium</taxon>
    </lineage>
</organism>
<dbReference type="OrthoDB" id="417079at2"/>
<feature type="compositionally biased region" description="Basic residues" evidence="1">
    <location>
        <begin position="431"/>
        <end position="441"/>
    </location>
</feature>
<keyword evidence="3" id="KW-1185">Reference proteome</keyword>
<dbReference type="Proteomes" id="UP000185557">
    <property type="component" value="Unassembled WGS sequence"/>
</dbReference>
<sequence length="447" mass="50083">MSDNVNQSQVLKQALHAFVLDAEGDLATALEQYSAEQLKLWSATNLQGINRSNLAIDMFLTEGQVAGRSVLDIFIKNQPGLSQDHQALAESWKNTFNGLFKVLQFTTDRYEVMNWLTEKRYWVEPNGAQSAEELARLGPGEIVVTRLSPVGEDVWTFSGPLMLLGKLGKPKLAVAIGNFKNWFPNHLYGDAPELLEEAWKSVERYHHDFVDFFGSDRITLSGYELNKKLKEYQEISTQRRLEALGIDSSKSLKELVAESGVSEEEVAESMASFGKDGREVGQLLKDDKAIKMATPPINLPDELRRAEAVTVFVHPRWGQTFLKDYVRLTQLFEATDDASVAKADQLIQKYLKEDAVNAYVWHCFAEDNATPLMAALGRQFNRSDLTADDLDDVLVQAGKPLEPKLPEIASVPMHLQDLFQEAMQEVDQGSSKKKSKGKPKQKTGFAI</sequence>